<dbReference type="InterPro" id="IPR036034">
    <property type="entry name" value="PDZ_sf"/>
</dbReference>
<dbReference type="SUPFAM" id="SSF50156">
    <property type="entry name" value="PDZ domain-like"/>
    <property type="match status" value="1"/>
</dbReference>
<protein>
    <recommendedName>
        <fullName evidence="1">PDZ domain-containing protein</fullName>
    </recommendedName>
</protein>
<dbReference type="Gene3D" id="2.40.10.120">
    <property type="match status" value="1"/>
</dbReference>
<gene>
    <name evidence="2" type="ORF">RND81_14G078800</name>
</gene>
<dbReference type="InterPro" id="IPR009003">
    <property type="entry name" value="Peptidase_S1_PA"/>
</dbReference>
<keyword evidence="3" id="KW-1185">Reference proteome</keyword>
<dbReference type="Pfam" id="PF13180">
    <property type="entry name" value="PDZ_2"/>
    <property type="match status" value="1"/>
</dbReference>
<evidence type="ECO:0000259" key="1">
    <source>
        <dbReference type="SMART" id="SM00228"/>
    </source>
</evidence>
<reference evidence="2" key="1">
    <citation type="submission" date="2024-03" db="EMBL/GenBank/DDBJ databases">
        <title>WGS assembly of Saponaria officinalis var. Norfolk2.</title>
        <authorList>
            <person name="Jenkins J."/>
            <person name="Shu S."/>
            <person name="Grimwood J."/>
            <person name="Barry K."/>
            <person name="Goodstein D."/>
            <person name="Schmutz J."/>
            <person name="Leebens-Mack J."/>
            <person name="Osbourn A."/>
        </authorList>
    </citation>
    <scope>NUCLEOTIDE SEQUENCE [LARGE SCALE GENOMIC DNA]</scope>
    <source>
        <strain evidence="2">JIC</strain>
    </source>
</reference>
<dbReference type="EMBL" id="JBDFQZ010000014">
    <property type="protein sequence ID" value="KAK9664940.1"/>
    <property type="molecule type" value="Genomic_DNA"/>
</dbReference>
<dbReference type="Pfam" id="PF13365">
    <property type="entry name" value="Trypsin_2"/>
    <property type="match status" value="1"/>
</dbReference>
<sequence length="384" mass="43281">MDTDRPSTADYQIDEEYYQQNLALYHPKFKELAANKFIDVEVKQAALRLSPSVVALVSYSGEEQLCHTCGTIIEADADNTITVLTSANLIRRPSTDYVVENNLADNLKVTVHTSVASFSESVICAYDFHFNLAVIKFVSPVSLPTARLRRIDDCLSFILEENRSFQLRPHSAKLVPGDVVTAVGRYFRKPFDLMAAPGKFSTDRVHHDCKELCLVTCRISRCGDGAPISNISGEVIGVGFHDSNTVFLPINIVIKWWDHYKIHGELRHPRLGFEATNLYLVRIDMVERLIRRFPSISGGIVVDKVIIGSSAHSAGLRQDDVIVRCNGRMVESYLELLEVMWDSIGENVEIVVARDDCHDLLTLKMMVVEATLYEINSWPHWEHS</sequence>
<dbReference type="AlphaFoldDB" id="A0AAW1GKG9"/>
<name>A0AAW1GKG9_SAPOF</name>
<comment type="caution">
    <text evidence="2">The sequence shown here is derived from an EMBL/GenBank/DDBJ whole genome shotgun (WGS) entry which is preliminary data.</text>
</comment>
<dbReference type="PANTHER" id="PTHR47389">
    <property type="entry name" value="OS09G0436400 PROTEIN"/>
    <property type="match status" value="1"/>
</dbReference>
<evidence type="ECO:0000313" key="2">
    <source>
        <dbReference type="EMBL" id="KAK9664940.1"/>
    </source>
</evidence>
<dbReference type="Gene3D" id="2.30.42.10">
    <property type="match status" value="1"/>
</dbReference>
<dbReference type="InterPro" id="IPR001478">
    <property type="entry name" value="PDZ"/>
</dbReference>
<feature type="domain" description="PDZ" evidence="1">
    <location>
        <begin position="277"/>
        <end position="356"/>
    </location>
</feature>
<evidence type="ECO:0000313" key="3">
    <source>
        <dbReference type="Proteomes" id="UP001443914"/>
    </source>
</evidence>
<dbReference type="Proteomes" id="UP001443914">
    <property type="component" value="Unassembled WGS sequence"/>
</dbReference>
<dbReference type="SMART" id="SM00228">
    <property type="entry name" value="PDZ"/>
    <property type="match status" value="1"/>
</dbReference>
<accession>A0AAW1GKG9</accession>
<organism evidence="2 3">
    <name type="scientific">Saponaria officinalis</name>
    <name type="common">Common soapwort</name>
    <name type="synonym">Lychnis saponaria</name>
    <dbReference type="NCBI Taxonomy" id="3572"/>
    <lineage>
        <taxon>Eukaryota</taxon>
        <taxon>Viridiplantae</taxon>
        <taxon>Streptophyta</taxon>
        <taxon>Embryophyta</taxon>
        <taxon>Tracheophyta</taxon>
        <taxon>Spermatophyta</taxon>
        <taxon>Magnoliopsida</taxon>
        <taxon>eudicotyledons</taxon>
        <taxon>Gunneridae</taxon>
        <taxon>Pentapetalae</taxon>
        <taxon>Caryophyllales</taxon>
        <taxon>Caryophyllaceae</taxon>
        <taxon>Caryophylleae</taxon>
        <taxon>Saponaria</taxon>
    </lineage>
</organism>
<dbReference type="SUPFAM" id="SSF50494">
    <property type="entry name" value="Trypsin-like serine proteases"/>
    <property type="match status" value="1"/>
</dbReference>
<proteinExistence type="predicted"/>
<dbReference type="PANTHER" id="PTHR47389:SF4">
    <property type="entry name" value="OS09G0436400 PROTEIN"/>
    <property type="match status" value="1"/>
</dbReference>